<dbReference type="GO" id="GO:0038023">
    <property type="term" value="F:signaling receptor activity"/>
    <property type="evidence" value="ECO:0007669"/>
    <property type="project" value="InterPro"/>
</dbReference>
<evidence type="ECO:0000259" key="12">
    <source>
        <dbReference type="Pfam" id="PF00593"/>
    </source>
</evidence>
<dbReference type="Proteomes" id="UP000076555">
    <property type="component" value="Unassembled WGS sequence"/>
</dbReference>
<name>A0A161V9U3_NODSP</name>
<dbReference type="Pfam" id="PF07715">
    <property type="entry name" value="Plug"/>
    <property type="match status" value="1"/>
</dbReference>
<feature type="domain" description="TonB-dependent receptor plug" evidence="13">
    <location>
        <begin position="198"/>
        <end position="301"/>
    </location>
</feature>
<feature type="domain" description="TonB-dependent receptor-like beta-barrel" evidence="12">
    <location>
        <begin position="395"/>
        <end position="832"/>
    </location>
</feature>
<dbReference type="Gene3D" id="2.170.130.10">
    <property type="entry name" value="TonB-dependent receptor, plug domain"/>
    <property type="match status" value="1"/>
</dbReference>
<evidence type="ECO:0000256" key="7">
    <source>
        <dbReference type="ARBA" id="ARBA00023136"/>
    </source>
</evidence>
<dbReference type="RefSeq" id="WP_063874383.1">
    <property type="nucleotide sequence ID" value="NZ_CAWMRI010000270.1"/>
</dbReference>
<keyword evidence="5 9" id="KW-0812">Transmembrane</keyword>
<evidence type="ECO:0000256" key="1">
    <source>
        <dbReference type="ARBA" id="ARBA00004571"/>
    </source>
</evidence>
<keyword evidence="3 9" id="KW-0813">Transport</keyword>
<protein>
    <submittedName>
        <fullName evidence="15">Ligand-gated channel</fullName>
    </submittedName>
</protein>
<dbReference type="Gene3D" id="2.40.170.20">
    <property type="entry name" value="TonB-dependent receptor, beta-barrel domain"/>
    <property type="match status" value="1"/>
</dbReference>
<evidence type="ECO:0000256" key="3">
    <source>
        <dbReference type="ARBA" id="ARBA00022448"/>
    </source>
</evidence>
<feature type="region of interest" description="Disordered" evidence="11">
    <location>
        <begin position="162"/>
        <end position="182"/>
    </location>
</feature>
<keyword evidence="6 10" id="KW-0798">TonB box</keyword>
<evidence type="ECO:0000256" key="6">
    <source>
        <dbReference type="ARBA" id="ARBA00023077"/>
    </source>
</evidence>
<evidence type="ECO:0000256" key="10">
    <source>
        <dbReference type="RuleBase" id="RU003357"/>
    </source>
</evidence>
<dbReference type="InterPro" id="IPR010105">
    <property type="entry name" value="TonB_sidphr_rcpt"/>
</dbReference>
<evidence type="ECO:0000313" key="16">
    <source>
        <dbReference type="Proteomes" id="UP000076555"/>
    </source>
</evidence>
<evidence type="ECO:0000256" key="11">
    <source>
        <dbReference type="SAM" id="MobiDB-lite"/>
    </source>
</evidence>
<dbReference type="CDD" id="cd01347">
    <property type="entry name" value="ligand_gated_channel"/>
    <property type="match status" value="1"/>
</dbReference>
<accession>A0A161V9U3</accession>
<dbReference type="InterPro" id="IPR000531">
    <property type="entry name" value="Beta-barrel_TonB"/>
</dbReference>
<dbReference type="InterPro" id="IPR037066">
    <property type="entry name" value="Plug_dom_sf"/>
</dbReference>
<comment type="similarity">
    <text evidence="2 9 10">Belongs to the TonB-dependent receptor family.</text>
</comment>
<dbReference type="EMBL" id="LWAJ01000270">
    <property type="protein sequence ID" value="KZL47946.1"/>
    <property type="molecule type" value="Genomic_DNA"/>
</dbReference>
<dbReference type="PANTHER" id="PTHR30069:SF42">
    <property type="entry name" value="FERRIC AEROBACTIN RECEPTOR"/>
    <property type="match status" value="1"/>
</dbReference>
<dbReference type="GO" id="GO:0044718">
    <property type="term" value="P:siderophore transmembrane transport"/>
    <property type="evidence" value="ECO:0007669"/>
    <property type="project" value="TreeGrafter"/>
</dbReference>
<evidence type="ECO:0000256" key="9">
    <source>
        <dbReference type="PROSITE-ProRule" id="PRU01360"/>
    </source>
</evidence>
<dbReference type="InterPro" id="IPR021731">
    <property type="entry name" value="AMIN_dom"/>
</dbReference>
<evidence type="ECO:0000259" key="14">
    <source>
        <dbReference type="Pfam" id="PF11741"/>
    </source>
</evidence>
<keyword evidence="8 9" id="KW-0998">Cell outer membrane</keyword>
<dbReference type="GO" id="GO:0015344">
    <property type="term" value="F:siderophore uptake transmembrane transporter activity"/>
    <property type="evidence" value="ECO:0007669"/>
    <property type="project" value="TreeGrafter"/>
</dbReference>
<dbReference type="SUPFAM" id="SSF56935">
    <property type="entry name" value="Porins"/>
    <property type="match status" value="1"/>
</dbReference>
<comment type="subcellular location">
    <subcellularLocation>
        <location evidence="1 9">Cell outer membrane</location>
        <topology evidence="1 9">Multi-pass membrane protein</topology>
    </subcellularLocation>
</comment>
<dbReference type="Pfam" id="PF00593">
    <property type="entry name" value="TonB_dep_Rec_b-barrel"/>
    <property type="match status" value="1"/>
</dbReference>
<dbReference type="InterPro" id="IPR012910">
    <property type="entry name" value="Plug_dom"/>
</dbReference>
<dbReference type="Pfam" id="PF11741">
    <property type="entry name" value="AMIN"/>
    <property type="match status" value="1"/>
</dbReference>
<evidence type="ECO:0000256" key="2">
    <source>
        <dbReference type="ARBA" id="ARBA00009810"/>
    </source>
</evidence>
<dbReference type="PROSITE" id="PS52016">
    <property type="entry name" value="TONB_DEPENDENT_REC_3"/>
    <property type="match status" value="1"/>
</dbReference>
<evidence type="ECO:0000256" key="4">
    <source>
        <dbReference type="ARBA" id="ARBA00022452"/>
    </source>
</evidence>
<evidence type="ECO:0000256" key="8">
    <source>
        <dbReference type="ARBA" id="ARBA00023237"/>
    </source>
</evidence>
<dbReference type="Gene3D" id="2.60.40.3500">
    <property type="match status" value="1"/>
</dbReference>
<dbReference type="InterPro" id="IPR036942">
    <property type="entry name" value="Beta-barrel_TonB_sf"/>
</dbReference>
<sequence>MKPGKILFILLLTGSVWSLINHPGKSQEAEKIKTSSPETHLLTQSPAPNLQKLIQVTGVRVVPTDQGVEVILETTAAEELQVSTENKGNSLIADITNAQLNLSSGNTFSQDNPATGVTAVTVVNQDDNTIRVTVTGEQTIPEVVLFDSDTGLILAFTPTEVVADSPTPPETLPQAQTQSEADEPIELVVTATRTAAPIQNVPRSITVINREQIEEQTSLSRNLIETLGKTVPGLAPPAQGASNFGLTLRGRNPQVLIDGVPQSTTRNAARDLRTIDSAAIERIEVVRGPSAIYGDGATGGVINIITRRPTTERLISRTELGVSAALGNLEEESFSTNLQHFLSVREDNVDFTFNFGLAETGGFFDAEGDRIPSDPNGQGGFSDASSFNLFGKFGVDLDANQRVQLTFNHFNEKQDTDIASDPSVNTTPGRQKARALTGLSLDEKPGHENTLFNLQYSHDDLFNSKLQAQLYYRDYLTRFYPFDARNFASLGNEIFQSRVESEKYGGRLQMETPLFDQGAAKILWGVDYSKEETSQPVSVFDQAAFVSSGGLAFRKTGDRSWTPPLELRSLGLFAQLNWELDDRIVLNGGVRYENADVSVNDFSTLANPNSTIPGGDLNFDATLFNVGAVYALNPELSIFANYAQGFSLSDIGLVLRNAQPGFSVESLNPEPQKVDNYEIGIRGEWDSVQASLAAFYNESDLGTTFTAPGTVIRAPERIYGLEAAIDAQASPTWQFGGTFTLIGGEIDRNNDGDYESLDGFRIPPLKLTAYVENETLPGWRNRLQALFSGDREVFANNNTSFGRRPVESYLTVDYISSVKLGRGTLQVGLENLFNSQYFAVVSQLQPNDSAYAAARGRTVSIKYSVDW</sequence>
<dbReference type="GO" id="GO:0009279">
    <property type="term" value="C:cell outer membrane"/>
    <property type="evidence" value="ECO:0007669"/>
    <property type="project" value="UniProtKB-SubCell"/>
</dbReference>
<dbReference type="PANTHER" id="PTHR30069">
    <property type="entry name" value="TONB-DEPENDENT OUTER MEMBRANE RECEPTOR"/>
    <property type="match status" value="1"/>
</dbReference>
<keyword evidence="7 9" id="KW-0472">Membrane</keyword>
<comment type="caution">
    <text evidence="15">The sequence shown here is derived from an EMBL/GenBank/DDBJ whole genome shotgun (WGS) entry which is preliminary data.</text>
</comment>
<dbReference type="InterPro" id="IPR039426">
    <property type="entry name" value="TonB-dep_rcpt-like"/>
</dbReference>
<reference evidence="15 16" key="1">
    <citation type="submission" date="2016-04" db="EMBL/GenBank/DDBJ databases">
        <title>Draft Genome Assembly of the Bloom-forming Cyanobacterium Nodularia spumigena Strain CENA596 in Shrimp Production Ponds.</title>
        <authorList>
            <person name="Popin R.V."/>
            <person name="Rigonato J."/>
            <person name="Abreu V.A."/>
            <person name="Andreote A.P."/>
            <person name="Silveira S.B."/>
            <person name="Odebrecht C."/>
            <person name="Fiore M.F."/>
        </authorList>
    </citation>
    <scope>NUCLEOTIDE SEQUENCE [LARGE SCALE GENOMIC DNA]</scope>
    <source>
        <strain evidence="15 16">CENA596</strain>
    </source>
</reference>
<keyword evidence="4 9" id="KW-1134">Transmembrane beta strand</keyword>
<organism evidence="15 16">
    <name type="scientific">Nodularia spumigena CENA596</name>
    <dbReference type="NCBI Taxonomy" id="1819295"/>
    <lineage>
        <taxon>Bacteria</taxon>
        <taxon>Bacillati</taxon>
        <taxon>Cyanobacteriota</taxon>
        <taxon>Cyanophyceae</taxon>
        <taxon>Nostocales</taxon>
        <taxon>Nodulariaceae</taxon>
        <taxon>Nodularia</taxon>
    </lineage>
</organism>
<gene>
    <name evidence="15" type="ORF">A2T98_20675</name>
</gene>
<dbReference type="NCBIfam" id="TIGR01783">
    <property type="entry name" value="TonB-siderophor"/>
    <property type="match status" value="1"/>
</dbReference>
<dbReference type="OrthoDB" id="473897at2"/>
<evidence type="ECO:0000256" key="5">
    <source>
        <dbReference type="ARBA" id="ARBA00022692"/>
    </source>
</evidence>
<dbReference type="AlphaFoldDB" id="A0A161V9U3"/>
<proteinExistence type="inferred from homology"/>
<feature type="domain" description="AMIN" evidence="14">
    <location>
        <begin position="59"/>
        <end position="154"/>
    </location>
</feature>
<evidence type="ECO:0000313" key="15">
    <source>
        <dbReference type="EMBL" id="KZL47946.1"/>
    </source>
</evidence>
<evidence type="ECO:0000259" key="13">
    <source>
        <dbReference type="Pfam" id="PF07715"/>
    </source>
</evidence>